<evidence type="ECO:0000256" key="7">
    <source>
        <dbReference type="PROSITE-ProRule" id="PRU01343"/>
    </source>
</evidence>
<feature type="domain" description="GRF-type" evidence="11">
    <location>
        <begin position="440"/>
        <end position="482"/>
    </location>
</feature>
<gene>
    <name evidence="12" type="ORF">Bca52824_032566</name>
</gene>
<proteinExistence type="inferred from homology"/>
<keyword evidence="6" id="KW-0862">Zinc</keyword>
<evidence type="ECO:0000256" key="2">
    <source>
        <dbReference type="ARBA" id="ARBA00022670"/>
    </source>
</evidence>
<comment type="caution">
    <text evidence="12">The sequence shown here is derived from an EMBL/GenBank/DDBJ whole genome shotgun (WGS) entry which is preliminary data.</text>
</comment>
<keyword evidence="2" id="KW-0645">Protease</keyword>
<keyword evidence="3" id="KW-0479">Metal-binding</keyword>
<comment type="similarity">
    <text evidence="1">Belongs to the peptidase C48 family.</text>
</comment>
<accession>A0A8X7V599</accession>
<evidence type="ECO:0008006" key="14">
    <source>
        <dbReference type="Google" id="ProtNLM"/>
    </source>
</evidence>
<evidence type="ECO:0000256" key="9">
    <source>
        <dbReference type="SAM" id="MobiDB-lite"/>
    </source>
</evidence>
<dbReference type="PROSITE" id="PS50600">
    <property type="entry name" value="ULP_PROTEASE"/>
    <property type="match status" value="1"/>
</dbReference>
<keyword evidence="4 7" id="KW-0863">Zinc-finger</keyword>
<evidence type="ECO:0000259" key="11">
    <source>
        <dbReference type="PROSITE" id="PS51999"/>
    </source>
</evidence>
<evidence type="ECO:0000313" key="13">
    <source>
        <dbReference type="Proteomes" id="UP000886595"/>
    </source>
</evidence>
<dbReference type="InterPro" id="IPR038765">
    <property type="entry name" value="Papain-like_cys_pep_sf"/>
</dbReference>
<dbReference type="InterPro" id="IPR003653">
    <property type="entry name" value="Peptidase_C48_C"/>
</dbReference>
<evidence type="ECO:0000256" key="5">
    <source>
        <dbReference type="ARBA" id="ARBA00022801"/>
    </source>
</evidence>
<feature type="region of interest" description="Disordered" evidence="9">
    <location>
        <begin position="1"/>
        <end position="30"/>
    </location>
</feature>
<organism evidence="12 13">
    <name type="scientific">Brassica carinata</name>
    <name type="common">Ethiopian mustard</name>
    <name type="synonym">Abyssinian cabbage</name>
    <dbReference type="NCBI Taxonomy" id="52824"/>
    <lineage>
        <taxon>Eukaryota</taxon>
        <taxon>Viridiplantae</taxon>
        <taxon>Streptophyta</taxon>
        <taxon>Embryophyta</taxon>
        <taxon>Tracheophyta</taxon>
        <taxon>Spermatophyta</taxon>
        <taxon>Magnoliopsida</taxon>
        <taxon>eudicotyledons</taxon>
        <taxon>Gunneridae</taxon>
        <taxon>Pentapetalae</taxon>
        <taxon>rosids</taxon>
        <taxon>malvids</taxon>
        <taxon>Brassicales</taxon>
        <taxon>Brassicaceae</taxon>
        <taxon>Brassiceae</taxon>
        <taxon>Brassica</taxon>
    </lineage>
</organism>
<dbReference type="Pfam" id="PF02902">
    <property type="entry name" value="Peptidase_C48"/>
    <property type="match status" value="1"/>
</dbReference>
<evidence type="ECO:0000259" key="10">
    <source>
        <dbReference type="PROSITE" id="PS50600"/>
    </source>
</evidence>
<evidence type="ECO:0000256" key="8">
    <source>
        <dbReference type="SAM" id="Coils"/>
    </source>
</evidence>
<dbReference type="PROSITE" id="PS51999">
    <property type="entry name" value="ZF_GRF"/>
    <property type="match status" value="1"/>
</dbReference>
<sequence length="533" mass="58925">MSARTVFGTPHVPHPDTPVTRKQTSTGGHPVDTRVIIEDAICFANQTISEPANGASRKELNGGESIPSETHERKVVEYQDPTLDEAAAEVNNTEDANLCEGGDVMENVCNTVSQIGSCSHPADNVVRTPETETLKNTSPPILVDEANPILENDQPSLAFPKPSFSLGLTQEDANLSKPESSAVEKVDEYLLDVASIPLADNQEQYPANRKSKRQKVVPMALVGDYQCDKRVLTRAWEAHVTATHSCPNIDYAAKIGTLSEKLQDEFVIEVGDHSIDSSDLAAFLARSSHLHPKVIDVLIHHTRMLLASQTDQPQNRSMIFLDTKFVSLLSKTFAKFTKSKKESFRFPAALIEHVGGACQTAEATRIYFPFNFDKKHWVGVCVDSSISQVLLLDCNTSLRTDAMINKELRPISEMFPYLMRRGLNRGRCRGESLRGLPKFCRCGEEATIKTSGTAKNPGRLFYCCPNGSEGDKCHLFSWTDERVVEEVEDLKSMVSEIKAELSGAKADILELEKRIEHSHVIIDQVRNGCCAIL</sequence>
<evidence type="ECO:0000313" key="12">
    <source>
        <dbReference type="EMBL" id="KAG2303915.1"/>
    </source>
</evidence>
<evidence type="ECO:0000256" key="3">
    <source>
        <dbReference type="ARBA" id="ARBA00022723"/>
    </source>
</evidence>
<keyword evidence="13" id="KW-1185">Reference proteome</keyword>
<feature type="coiled-coil region" evidence="8">
    <location>
        <begin position="487"/>
        <end position="514"/>
    </location>
</feature>
<protein>
    <recommendedName>
        <fullName evidence="14">Ubiquitin-like protease family profile domain-containing protein</fullName>
    </recommendedName>
</protein>
<dbReference type="EMBL" id="JAAMPC010000007">
    <property type="protein sequence ID" value="KAG2303915.1"/>
    <property type="molecule type" value="Genomic_DNA"/>
</dbReference>
<keyword evidence="8" id="KW-0175">Coiled coil</keyword>
<dbReference type="Proteomes" id="UP000886595">
    <property type="component" value="Unassembled WGS sequence"/>
</dbReference>
<dbReference type="Gene3D" id="3.40.395.10">
    <property type="entry name" value="Adenoviral Proteinase, Chain A"/>
    <property type="match status" value="1"/>
</dbReference>
<dbReference type="Pfam" id="PF06839">
    <property type="entry name" value="Zn_ribbon_GRF"/>
    <property type="match status" value="1"/>
</dbReference>
<dbReference type="GO" id="GO:0008270">
    <property type="term" value="F:zinc ion binding"/>
    <property type="evidence" value="ECO:0007669"/>
    <property type="project" value="UniProtKB-KW"/>
</dbReference>
<keyword evidence="5" id="KW-0378">Hydrolase</keyword>
<evidence type="ECO:0000256" key="6">
    <source>
        <dbReference type="ARBA" id="ARBA00022833"/>
    </source>
</evidence>
<name>A0A8X7V599_BRACI</name>
<dbReference type="SUPFAM" id="SSF54001">
    <property type="entry name" value="Cysteine proteinases"/>
    <property type="match status" value="1"/>
</dbReference>
<dbReference type="AlphaFoldDB" id="A0A8X7V599"/>
<dbReference type="OrthoDB" id="1103794at2759"/>
<dbReference type="InterPro" id="IPR010666">
    <property type="entry name" value="Znf_GRF"/>
</dbReference>
<evidence type="ECO:0000256" key="4">
    <source>
        <dbReference type="ARBA" id="ARBA00022771"/>
    </source>
</evidence>
<feature type="domain" description="Ubiquitin-like protease family profile" evidence="10">
    <location>
        <begin position="273"/>
        <end position="533"/>
    </location>
</feature>
<reference evidence="12 13" key="1">
    <citation type="submission" date="2020-02" db="EMBL/GenBank/DDBJ databases">
        <authorList>
            <person name="Ma Q."/>
            <person name="Huang Y."/>
            <person name="Song X."/>
            <person name="Pei D."/>
        </authorList>
    </citation>
    <scope>NUCLEOTIDE SEQUENCE [LARGE SCALE GENOMIC DNA]</scope>
    <source>
        <strain evidence="12">Sxm20200214</strain>
        <tissue evidence="12">Leaf</tissue>
    </source>
</reference>
<dbReference type="GO" id="GO:0008234">
    <property type="term" value="F:cysteine-type peptidase activity"/>
    <property type="evidence" value="ECO:0007669"/>
    <property type="project" value="InterPro"/>
</dbReference>
<dbReference type="GO" id="GO:0006508">
    <property type="term" value="P:proteolysis"/>
    <property type="evidence" value="ECO:0007669"/>
    <property type="project" value="UniProtKB-KW"/>
</dbReference>
<evidence type="ECO:0000256" key="1">
    <source>
        <dbReference type="ARBA" id="ARBA00005234"/>
    </source>
</evidence>
<feature type="region of interest" description="Disordered" evidence="9">
    <location>
        <begin position="53"/>
        <end position="73"/>
    </location>
</feature>
<dbReference type="PANTHER" id="PTHR33248">
    <property type="entry name" value="ZINC ION-BINDING PROTEIN"/>
    <property type="match status" value="1"/>
</dbReference>